<dbReference type="EMBL" id="JBHRTS010000002">
    <property type="protein sequence ID" value="MFC3193316.1"/>
    <property type="molecule type" value="Genomic_DNA"/>
</dbReference>
<protein>
    <submittedName>
        <fullName evidence="6">LysR substrate-binding domain-containing protein</fullName>
    </submittedName>
</protein>
<dbReference type="Proteomes" id="UP001595533">
    <property type="component" value="Unassembled WGS sequence"/>
</dbReference>
<dbReference type="InterPro" id="IPR005119">
    <property type="entry name" value="LysR_subst-bd"/>
</dbReference>
<dbReference type="InterPro" id="IPR036390">
    <property type="entry name" value="WH_DNA-bd_sf"/>
</dbReference>
<dbReference type="PROSITE" id="PS50931">
    <property type="entry name" value="HTH_LYSR"/>
    <property type="match status" value="1"/>
</dbReference>
<keyword evidence="2" id="KW-0805">Transcription regulation</keyword>
<comment type="caution">
    <text evidence="6">The sequence shown here is derived from an EMBL/GenBank/DDBJ whole genome shotgun (WGS) entry which is preliminary data.</text>
</comment>
<keyword evidence="7" id="KW-1185">Reference proteome</keyword>
<dbReference type="PRINTS" id="PR00039">
    <property type="entry name" value="HTHLYSR"/>
</dbReference>
<feature type="domain" description="HTH lysR-type" evidence="5">
    <location>
        <begin position="1"/>
        <end position="59"/>
    </location>
</feature>
<sequence>MKLQQLRFFVAVSHNGLNVTAAAKQLFTSQPGVSRQVRLLEDELGFSLFVRQGKALVALTQAGKEVLKRAERILKEVENIKAFSHELTNDRHGQLNIATTHTQARYVLPSVLKQLHEVYPGIKVNLLQGTSQQNLKSLREGEVDFVISSGSTEEATDLVKLDLYKWQRKIVVPKGHALAQKESITLAELAKHPLIVYVGNDQQNSSLVQAFNQAGLDYQIVFTARDSDVIKTYVRSGLGVGIIASMAVDKKLDADLHTLGTVGLLPLSATWLAFSPSLFLRGFMHEFIQLFAPHVKREQVQSAIDNKLLLVDPQKQVEPIDSAWQ</sequence>
<proteinExistence type="inferred from homology"/>
<dbReference type="InterPro" id="IPR036388">
    <property type="entry name" value="WH-like_DNA-bd_sf"/>
</dbReference>
<dbReference type="PANTHER" id="PTHR30126:SF6">
    <property type="entry name" value="HTH-TYPE TRANSCRIPTIONAL REGULATOR CYSB-RELATED"/>
    <property type="match status" value="1"/>
</dbReference>
<dbReference type="Pfam" id="PF03466">
    <property type="entry name" value="LysR_substrate"/>
    <property type="match status" value="1"/>
</dbReference>
<evidence type="ECO:0000256" key="3">
    <source>
        <dbReference type="ARBA" id="ARBA00023125"/>
    </source>
</evidence>
<dbReference type="SUPFAM" id="SSF53850">
    <property type="entry name" value="Periplasmic binding protein-like II"/>
    <property type="match status" value="1"/>
</dbReference>
<gene>
    <name evidence="6" type="ORF">ACFODZ_03565</name>
</gene>
<keyword evidence="3" id="KW-0238">DNA-binding</keyword>
<organism evidence="6 7">
    <name type="scientific">Marinicella sediminis</name>
    <dbReference type="NCBI Taxonomy" id="1792834"/>
    <lineage>
        <taxon>Bacteria</taxon>
        <taxon>Pseudomonadati</taxon>
        <taxon>Pseudomonadota</taxon>
        <taxon>Gammaproteobacteria</taxon>
        <taxon>Lysobacterales</taxon>
        <taxon>Marinicellaceae</taxon>
        <taxon>Marinicella</taxon>
    </lineage>
</organism>
<evidence type="ECO:0000256" key="2">
    <source>
        <dbReference type="ARBA" id="ARBA00023015"/>
    </source>
</evidence>
<keyword evidence="4" id="KW-0804">Transcription</keyword>
<dbReference type="InterPro" id="IPR000847">
    <property type="entry name" value="LysR_HTH_N"/>
</dbReference>
<accession>A0ABV7J9H8</accession>
<name>A0ABV7J9H8_9GAMM</name>
<evidence type="ECO:0000259" key="5">
    <source>
        <dbReference type="PROSITE" id="PS50931"/>
    </source>
</evidence>
<dbReference type="Gene3D" id="3.40.190.10">
    <property type="entry name" value="Periplasmic binding protein-like II"/>
    <property type="match status" value="2"/>
</dbReference>
<reference evidence="7" key="1">
    <citation type="journal article" date="2019" name="Int. J. Syst. Evol. Microbiol.">
        <title>The Global Catalogue of Microorganisms (GCM) 10K type strain sequencing project: providing services to taxonomists for standard genome sequencing and annotation.</title>
        <authorList>
            <consortium name="The Broad Institute Genomics Platform"/>
            <consortium name="The Broad Institute Genome Sequencing Center for Infectious Disease"/>
            <person name="Wu L."/>
            <person name="Ma J."/>
        </authorList>
    </citation>
    <scope>NUCLEOTIDE SEQUENCE [LARGE SCALE GENOMIC DNA]</scope>
    <source>
        <strain evidence="7">KCTC 42953</strain>
    </source>
</reference>
<dbReference type="Pfam" id="PF00126">
    <property type="entry name" value="HTH_1"/>
    <property type="match status" value="1"/>
</dbReference>
<dbReference type="SUPFAM" id="SSF46785">
    <property type="entry name" value="Winged helix' DNA-binding domain"/>
    <property type="match status" value="1"/>
</dbReference>
<evidence type="ECO:0000256" key="1">
    <source>
        <dbReference type="ARBA" id="ARBA00009437"/>
    </source>
</evidence>
<comment type="similarity">
    <text evidence="1">Belongs to the LysR transcriptional regulatory family.</text>
</comment>
<evidence type="ECO:0000313" key="6">
    <source>
        <dbReference type="EMBL" id="MFC3193316.1"/>
    </source>
</evidence>
<dbReference type="RefSeq" id="WP_077409992.1">
    <property type="nucleotide sequence ID" value="NZ_JBHRTS010000002.1"/>
</dbReference>
<dbReference type="PANTHER" id="PTHR30126">
    <property type="entry name" value="HTH-TYPE TRANSCRIPTIONAL REGULATOR"/>
    <property type="match status" value="1"/>
</dbReference>
<evidence type="ECO:0000256" key="4">
    <source>
        <dbReference type="ARBA" id="ARBA00023163"/>
    </source>
</evidence>
<evidence type="ECO:0000313" key="7">
    <source>
        <dbReference type="Proteomes" id="UP001595533"/>
    </source>
</evidence>
<dbReference type="Gene3D" id="1.10.10.10">
    <property type="entry name" value="Winged helix-like DNA-binding domain superfamily/Winged helix DNA-binding domain"/>
    <property type="match status" value="1"/>
</dbReference>